<name>A0A1I3ZCB6_9ACTN</name>
<evidence type="ECO:0000313" key="2">
    <source>
        <dbReference type="EMBL" id="SFK41652.1"/>
    </source>
</evidence>
<dbReference type="AlphaFoldDB" id="A0A1I3ZCB6"/>
<reference evidence="2 3" key="1">
    <citation type="submission" date="2016-10" db="EMBL/GenBank/DDBJ databases">
        <authorList>
            <person name="de Groot N.N."/>
        </authorList>
    </citation>
    <scope>NUCLEOTIDE SEQUENCE [LARGE SCALE GENOMIC DNA]</scope>
    <source>
        <strain evidence="2 3">DSM 45317</strain>
    </source>
</reference>
<organism evidence="2 3">
    <name type="scientific">Geodermatophilus ruber</name>
    <dbReference type="NCBI Taxonomy" id="504800"/>
    <lineage>
        <taxon>Bacteria</taxon>
        <taxon>Bacillati</taxon>
        <taxon>Actinomycetota</taxon>
        <taxon>Actinomycetes</taxon>
        <taxon>Geodermatophilales</taxon>
        <taxon>Geodermatophilaceae</taxon>
        <taxon>Geodermatophilus</taxon>
    </lineage>
</organism>
<sequence>MSTERPRWSDRRRRTLLGLAGGALAGGLGAVALPAEYGVTAGFLAALCAFLLVAALVVFVAVPGPDTPRALLHLTPLAGAVLVVAVLLVLANPAGSLRWLWIVAAVLAAGWTAVAVRETRRSGR</sequence>
<feature type="transmembrane region" description="Helical" evidence="1">
    <location>
        <begin position="42"/>
        <end position="63"/>
    </location>
</feature>
<keyword evidence="1" id="KW-1133">Transmembrane helix</keyword>
<dbReference type="EMBL" id="FOSW01000001">
    <property type="protein sequence ID" value="SFK41652.1"/>
    <property type="molecule type" value="Genomic_DNA"/>
</dbReference>
<dbReference type="Proteomes" id="UP000199152">
    <property type="component" value="Unassembled WGS sequence"/>
</dbReference>
<dbReference type="InterPro" id="IPR006311">
    <property type="entry name" value="TAT_signal"/>
</dbReference>
<keyword evidence="1" id="KW-0812">Transmembrane</keyword>
<evidence type="ECO:0000256" key="1">
    <source>
        <dbReference type="SAM" id="Phobius"/>
    </source>
</evidence>
<protein>
    <submittedName>
        <fullName evidence="2">Uncharacterized protein</fullName>
    </submittedName>
</protein>
<dbReference type="RefSeq" id="WP_091320769.1">
    <property type="nucleotide sequence ID" value="NZ_FOSW01000001.1"/>
</dbReference>
<gene>
    <name evidence="2" type="ORF">SAMN04488085_101469</name>
</gene>
<feature type="transmembrane region" description="Helical" evidence="1">
    <location>
        <begin position="70"/>
        <end position="91"/>
    </location>
</feature>
<evidence type="ECO:0000313" key="3">
    <source>
        <dbReference type="Proteomes" id="UP000199152"/>
    </source>
</evidence>
<dbReference type="InParanoid" id="A0A1I3ZCB6"/>
<proteinExistence type="predicted"/>
<accession>A0A1I3ZCB6</accession>
<dbReference type="STRING" id="504800.SAMN04488085_101469"/>
<keyword evidence="3" id="KW-1185">Reference proteome</keyword>
<dbReference type="PROSITE" id="PS51318">
    <property type="entry name" value="TAT"/>
    <property type="match status" value="1"/>
</dbReference>
<keyword evidence="1" id="KW-0472">Membrane</keyword>
<feature type="transmembrane region" description="Helical" evidence="1">
    <location>
        <begin position="97"/>
        <end position="116"/>
    </location>
</feature>